<evidence type="ECO:0000313" key="2">
    <source>
        <dbReference type="Proteomes" id="UP000072520"/>
    </source>
</evidence>
<dbReference type="Proteomes" id="UP000072520">
    <property type="component" value="Unassembled WGS sequence"/>
</dbReference>
<dbReference type="EMBL" id="LDSI01000017">
    <property type="protein sequence ID" value="KTS96832.1"/>
    <property type="molecule type" value="Genomic_DNA"/>
</dbReference>
<organism evidence="1 2">
    <name type="scientific">Pantoea stewartii</name>
    <dbReference type="NCBI Taxonomy" id="66269"/>
    <lineage>
        <taxon>Bacteria</taxon>
        <taxon>Pseudomonadati</taxon>
        <taxon>Pseudomonadota</taxon>
        <taxon>Gammaproteobacteria</taxon>
        <taxon>Enterobacterales</taxon>
        <taxon>Erwiniaceae</taxon>
        <taxon>Pantoea</taxon>
    </lineage>
</organism>
<accession>A0AB34VDN8</accession>
<protein>
    <recommendedName>
        <fullName evidence="3">Fumarase D</fullName>
    </recommendedName>
</protein>
<gene>
    <name evidence="1" type="ORF">RSA13_12010</name>
</gene>
<evidence type="ECO:0000313" key="1">
    <source>
        <dbReference type="EMBL" id="KTS96832.1"/>
    </source>
</evidence>
<evidence type="ECO:0008006" key="3">
    <source>
        <dbReference type="Google" id="ProtNLM"/>
    </source>
</evidence>
<dbReference type="AlphaFoldDB" id="A0AB34VDN8"/>
<sequence>MSDDTAMQDIYTIIGTIVARLLKPDGELHLQDIVCSLHNYSEQSTEQLEKKACQEAIRLLSRQFH</sequence>
<reference evidence="1 2" key="1">
    <citation type="journal article" date="2016" name="Front. Microbiol.">
        <title>Genomic Resource of Rice Seed Associated Bacteria.</title>
        <authorList>
            <person name="Midha S."/>
            <person name="Bansal K."/>
            <person name="Sharma S."/>
            <person name="Kumar N."/>
            <person name="Patil P.P."/>
            <person name="Chaudhry V."/>
            <person name="Patil P.B."/>
        </authorList>
    </citation>
    <scope>NUCLEOTIDE SEQUENCE [LARGE SCALE GENOMIC DNA]</scope>
    <source>
        <strain evidence="1 2">RSA13</strain>
    </source>
</reference>
<dbReference type="RefSeq" id="WP_058708650.1">
    <property type="nucleotide sequence ID" value="NZ_LDSI01000017.1"/>
</dbReference>
<comment type="caution">
    <text evidence="1">The sequence shown here is derived from an EMBL/GenBank/DDBJ whole genome shotgun (WGS) entry which is preliminary data.</text>
</comment>
<name>A0AB34VDN8_9GAMM</name>
<proteinExistence type="predicted"/>